<evidence type="ECO:0000256" key="1">
    <source>
        <dbReference type="SAM" id="Phobius"/>
    </source>
</evidence>
<accession>A0AAV4EFM5</accession>
<name>A0AAV4EFM5_9GAST</name>
<keyword evidence="1" id="KW-0812">Transmembrane</keyword>
<evidence type="ECO:0000313" key="3">
    <source>
        <dbReference type="Proteomes" id="UP000762676"/>
    </source>
</evidence>
<keyword evidence="1" id="KW-0472">Membrane</keyword>
<dbReference type="AlphaFoldDB" id="A0AAV4EFM5"/>
<keyword evidence="1" id="KW-1133">Transmembrane helix</keyword>
<reference evidence="2 3" key="1">
    <citation type="journal article" date="2021" name="Elife">
        <title>Chloroplast acquisition without the gene transfer in kleptoplastic sea slugs, Plakobranchus ocellatus.</title>
        <authorList>
            <person name="Maeda T."/>
            <person name="Takahashi S."/>
            <person name="Yoshida T."/>
            <person name="Shimamura S."/>
            <person name="Takaki Y."/>
            <person name="Nagai Y."/>
            <person name="Toyoda A."/>
            <person name="Suzuki Y."/>
            <person name="Arimoto A."/>
            <person name="Ishii H."/>
            <person name="Satoh N."/>
            <person name="Nishiyama T."/>
            <person name="Hasebe M."/>
            <person name="Maruyama T."/>
            <person name="Minagawa J."/>
            <person name="Obokata J."/>
            <person name="Shigenobu S."/>
        </authorList>
    </citation>
    <scope>NUCLEOTIDE SEQUENCE [LARGE SCALE GENOMIC DNA]</scope>
</reference>
<protein>
    <submittedName>
        <fullName evidence="2">Uncharacterized protein</fullName>
    </submittedName>
</protein>
<dbReference type="Proteomes" id="UP000762676">
    <property type="component" value="Unassembled WGS sequence"/>
</dbReference>
<dbReference type="EMBL" id="BMAT01003640">
    <property type="protein sequence ID" value="GFR59475.1"/>
    <property type="molecule type" value="Genomic_DNA"/>
</dbReference>
<feature type="transmembrane region" description="Helical" evidence="1">
    <location>
        <begin position="28"/>
        <end position="48"/>
    </location>
</feature>
<proteinExistence type="predicted"/>
<evidence type="ECO:0000313" key="2">
    <source>
        <dbReference type="EMBL" id="GFR59475.1"/>
    </source>
</evidence>
<sequence>MRETIHRVLHEDTTLAERIRTLFREQGVTIATILTAIGMTISTLVLALTGSGGVVAPTPPPGKGEGVKEWIEKHLQSPGRVQAKLAGKAAAALPGIRGSIVSWLLTLLGKTAGWLAENLWAIVAAAGGLLLVAAREWLLPKKPKQT</sequence>
<organism evidence="2 3">
    <name type="scientific">Elysia marginata</name>
    <dbReference type="NCBI Taxonomy" id="1093978"/>
    <lineage>
        <taxon>Eukaryota</taxon>
        <taxon>Metazoa</taxon>
        <taxon>Spiralia</taxon>
        <taxon>Lophotrochozoa</taxon>
        <taxon>Mollusca</taxon>
        <taxon>Gastropoda</taxon>
        <taxon>Heterobranchia</taxon>
        <taxon>Euthyneura</taxon>
        <taxon>Panpulmonata</taxon>
        <taxon>Sacoglossa</taxon>
        <taxon>Placobranchoidea</taxon>
        <taxon>Plakobranchidae</taxon>
        <taxon>Elysia</taxon>
    </lineage>
</organism>
<keyword evidence="3" id="KW-1185">Reference proteome</keyword>
<gene>
    <name evidence="2" type="ORF">ElyMa_001795500</name>
</gene>
<feature type="transmembrane region" description="Helical" evidence="1">
    <location>
        <begin position="119"/>
        <end position="138"/>
    </location>
</feature>
<comment type="caution">
    <text evidence="2">The sequence shown here is derived from an EMBL/GenBank/DDBJ whole genome shotgun (WGS) entry which is preliminary data.</text>
</comment>